<feature type="region of interest" description="Disordered" evidence="1">
    <location>
        <begin position="1"/>
        <end position="22"/>
    </location>
</feature>
<evidence type="ECO:0000256" key="1">
    <source>
        <dbReference type="SAM" id="MobiDB-lite"/>
    </source>
</evidence>
<name>A0A938YAD6_9ACTN</name>
<dbReference type="Gene3D" id="1.50.10.20">
    <property type="match status" value="1"/>
</dbReference>
<dbReference type="SUPFAM" id="SSF158745">
    <property type="entry name" value="LanC-like"/>
    <property type="match status" value="1"/>
</dbReference>
<evidence type="ECO:0000313" key="4">
    <source>
        <dbReference type="Proteomes" id="UP000663792"/>
    </source>
</evidence>
<dbReference type="AlphaFoldDB" id="A0A938YAD6"/>
<feature type="domain" description="Lantibiotic biosynthesis protein dehydration" evidence="2">
    <location>
        <begin position="121"/>
        <end position="499"/>
    </location>
</feature>
<dbReference type="Pfam" id="PF13575">
    <property type="entry name" value="DUF4135"/>
    <property type="match status" value="1"/>
</dbReference>
<comment type="caution">
    <text evidence="3">The sequence shown here is derived from an EMBL/GenBank/DDBJ whole genome shotgun (WGS) entry which is preliminary data.</text>
</comment>
<organism evidence="3 4">
    <name type="scientific">Nakamurella leprariae</name>
    <dbReference type="NCBI Taxonomy" id="2803911"/>
    <lineage>
        <taxon>Bacteria</taxon>
        <taxon>Bacillati</taxon>
        <taxon>Actinomycetota</taxon>
        <taxon>Actinomycetes</taxon>
        <taxon>Nakamurellales</taxon>
        <taxon>Nakamurellaceae</taxon>
        <taxon>Nakamurella</taxon>
    </lineage>
</organism>
<proteinExistence type="predicted"/>
<evidence type="ECO:0000313" key="3">
    <source>
        <dbReference type="EMBL" id="MBM9466144.1"/>
    </source>
</evidence>
<reference evidence="3" key="1">
    <citation type="submission" date="2021-01" db="EMBL/GenBank/DDBJ databases">
        <title>YIM 132084 draft genome.</title>
        <authorList>
            <person name="An D."/>
        </authorList>
    </citation>
    <scope>NUCLEOTIDE SEQUENCE</scope>
    <source>
        <strain evidence="3">YIM 132084</strain>
    </source>
</reference>
<protein>
    <submittedName>
        <fullName evidence="3">DUF4135 domain-containing protein</fullName>
    </submittedName>
</protein>
<dbReference type="RefSeq" id="WP_205259098.1">
    <property type="nucleotide sequence ID" value="NZ_JAERWK010000003.1"/>
</dbReference>
<evidence type="ECO:0000259" key="2">
    <source>
        <dbReference type="Pfam" id="PF13575"/>
    </source>
</evidence>
<dbReference type="Proteomes" id="UP000663792">
    <property type="component" value="Unassembled WGS sequence"/>
</dbReference>
<dbReference type="EMBL" id="JAERWK010000003">
    <property type="protein sequence ID" value="MBM9466144.1"/>
    <property type="molecule type" value="Genomic_DNA"/>
</dbReference>
<accession>A0A938YAD6</accession>
<keyword evidence="4" id="KW-1185">Reference proteome</keyword>
<sequence>MIVSEPSGERADPATAPPADPTMPPFAPVLAALVEPTARRLAPRLHDLDPAGADAAVRGWADLLAGRVHDLLQEVLAGEFTAWCAVRGPFAGTGPAAETRLLAGFTAHVLTDDPAWLTRRYPEAARLVGVLAGHAAAAAVELHERLASARPQLAAGFGIAADDPLVDLRAGAGDSHRGGRTVVLLTFGSGRRVVAKPRSVRPERVLEALLHAVALAAGDPGWDPVVALDTGNLADAGWMEFVEALPATAPADVDRFFRRAGMLLATAHAIGMDDLHSENVIARRDRPVVIDAETLLPAVCLGRPGAGLDPAAEAYPATVLGTGLLPRWIPVHRQRLERSGHVVQLGGLGPIDLGTQPGLAWTGSGATLRREVVAVRRARGGNLPVLDDRVHTADEAREQVEDGFRAAAAALLRHRNAWESAGGVLAELRATRVRVVPRNTATYAAALRRTTGRRFLRSGAVRTAGLQDRLGLDAAPASAALRTAELDALQQLDVPLFTADPERTAVDTAHGTGAADPGHEPAAVQLTAAPAAVSRNRLEDWDDRHLIRQTELLRATLTAPWTGALPVVAARPGHRTAAEIDGRVADLADVIDGAGVTAAGRTAWLAVRRDPLTSTTAAGPAGCGLLDGGAGIALFLTEAGHALRTERWHDRRDGAITAVLDGTRFLLGPSAPDTGAPIDLGLDDGIGGVVWTLARIARRLDTADGHRLVGAAADLAAAAVVRTDLSRVRADAAGGIAGLITGLTELARTTALAVAADGPTPATGSAADSGIAALVDTLTRALLSRGADGDDRTSRPGSLVDEAGILRALAGAAEVTPGLRDEITAVVAGSATRWGSTPARSAGAVPDLDTARALVTVGHAARALHTAPPGAVASGQPAAPAEHGLRRGVAGWLDLARTTATHHPSGTGSGSAPAPVHDLTAMLLTPVDRLRLIGPQVAPWLVCGLGDGLAGVGLVLLGDSLPDVVGPLLDPAQPPRPRPAGDH</sequence>
<gene>
    <name evidence="3" type="ORF">JL106_02470</name>
</gene>
<dbReference type="InterPro" id="IPR025410">
    <property type="entry name" value="Lant_dehyd"/>
</dbReference>